<sequence>MQHPCRSTYYDARRRCSGQCSSSYTTPRCSVWQAARIRRIVTKASTSSIFDVMDRQFADIERQMGAVQRQMDRDIDMALSRAREAERQADADFQRAMTGTSATSRQSPFFQEMRPGPNVDIQRQEEVSPGAYRYYERIQVTGTGGGSVRGYVAQPAPIPKVAAVPVSPALNPVFIGALVVLGGVVTMTAAFNRNYALTNYAESKRWLLLALWPLLFLFSAKFREQFAAAIRGERVPLKREAQVASDEQ</sequence>
<proteinExistence type="predicted"/>
<protein>
    <submittedName>
        <fullName evidence="2">Uncharacterized protein</fullName>
    </submittedName>
</protein>
<keyword evidence="1" id="KW-0812">Transmembrane</keyword>
<dbReference type="AlphaFoldDB" id="A0A8J4BJ47"/>
<evidence type="ECO:0000313" key="3">
    <source>
        <dbReference type="Proteomes" id="UP000747399"/>
    </source>
</evidence>
<dbReference type="Proteomes" id="UP000747399">
    <property type="component" value="Unassembled WGS sequence"/>
</dbReference>
<keyword evidence="3" id="KW-1185">Reference proteome</keyword>
<evidence type="ECO:0000256" key="1">
    <source>
        <dbReference type="SAM" id="Phobius"/>
    </source>
</evidence>
<reference evidence="2" key="1">
    <citation type="journal article" date="2021" name="Proc. Natl. Acad. Sci. U.S.A.">
        <title>Three genomes in the algal genus Volvox reveal the fate of a haploid sex-determining region after a transition to homothallism.</title>
        <authorList>
            <person name="Yamamoto K."/>
            <person name="Hamaji T."/>
            <person name="Kawai-Toyooka H."/>
            <person name="Matsuzaki R."/>
            <person name="Takahashi F."/>
            <person name="Nishimura Y."/>
            <person name="Kawachi M."/>
            <person name="Noguchi H."/>
            <person name="Minakuchi Y."/>
            <person name="Umen J.G."/>
            <person name="Toyoda A."/>
            <person name="Nozaki H."/>
        </authorList>
    </citation>
    <scope>NUCLEOTIDE SEQUENCE</scope>
    <source>
        <strain evidence="2">NIES-3780</strain>
    </source>
</reference>
<organism evidence="2 3">
    <name type="scientific">Volvox africanus</name>
    <dbReference type="NCBI Taxonomy" id="51714"/>
    <lineage>
        <taxon>Eukaryota</taxon>
        <taxon>Viridiplantae</taxon>
        <taxon>Chlorophyta</taxon>
        <taxon>core chlorophytes</taxon>
        <taxon>Chlorophyceae</taxon>
        <taxon>CS clade</taxon>
        <taxon>Chlamydomonadales</taxon>
        <taxon>Volvocaceae</taxon>
        <taxon>Volvox</taxon>
    </lineage>
</organism>
<feature type="transmembrane region" description="Helical" evidence="1">
    <location>
        <begin position="169"/>
        <end position="191"/>
    </location>
</feature>
<accession>A0A8J4BJ47</accession>
<keyword evidence="1" id="KW-0472">Membrane</keyword>
<comment type="caution">
    <text evidence="2">The sequence shown here is derived from an EMBL/GenBank/DDBJ whole genome shotgun (WGS) entry which is preliminary data.</text>
</comment>
<gene>
    <name evidence="2" type="ORF">Vafri_17367</name>
</gene>
<name>A0A8J4BJ47_9CHLO</name>
<feature type="transmembrane region" description="Helical" evidence="1">
    <location>
        <begin position="203"/>
        <end position="222"/>
    </location>
</feature>
<evidence type="ECO:0000313" key="2">
    <source>
        <dbReference type="EMBL" id="GIL63266.1"/>
    </source>
</evidence>
<dbReference type="EMBL" id="BNCO01000056">
    <property type="protein sequence ID" value="GIL63266.1"/>
    <property type="molecule type" value="Genomic_DNA"/>
</dbReference>
<keyword evidence="1" id="KW-1133">Transmembrane helix</keyword>